<dbReference type="EMBL" id="MW208770">
    <property type="protein sequence ID" value="QTJ63580.1"/>
    <property type="molecule type" value="Genomic_RNA"/>
</dbReference>
<name>A0A8A6RQ17_9TOMB</name>
<keyword evidence="5 7" id="KW-0547">Nucleotide-binding</keyword>
<reference evidence="9" key="2">
    <citation type="journal article" date="2021" name="Virus Evol.">
        <title>Viromics of extant insect orders unveil the evolution of the flavi-like superfamily.</title>
        <authorList>
            <person name="Sofia P."/>
            <person name="Simon K."/>
            <person name="Florian Z."/>
            <person name="Alexander D."/>
            <person name="Malte P."/>
            <person name="Shanlin L."/>
            <person name="Xin Z."/>
            <person name="Christian D."/>
            <person name="Bernhard M."/>
            <person name="Sandra J."/>
        </authorList>
    </citation>
    <scope>NUCLEOTIDE SEQUENCE</scope>
    <source>
        <strain evidence="9">OKIAV376</strain>
    </source>
</reference>
<evidence type="ECO:0000259" key="8">
    <source>
        <dbReference type="PROSITE" id="PS50507"/>
    </source>
</evidence>
<dbReference type="EC" id="2.7.7.48" evidence="1 7"/>
<keyword evidence="2 7" id="KW-0696">RNA-directed RNA polymerase</keyword>
<dbReference type="GO" id="GO:0000166">
    <property type="term" value="F:nucleotide binding"/>
    <property type="evidence" value="ECO:0007669"/>
    <property type="project" value="UniProtKB-KW"/>
</dbReference>
<evidence type="ECO:0000256" key="4">
    <source>
        <dbReference type="ARBA" id="ARBA00022695"/>
    </source>
</evidence>
<evidence type="ECO:0000256" key="1">
    <source>
        <dbReference type="ARBA" id="ARBA00012494"/>
    </source>
</evidence>
<accession>A0A8A6RQ17</accession>
<comment type="catalytic activity">
    <reaction evidence="7">
        <text>RNA(n) + a ribonucleoside 5'-triphosphate = RNA(n+1) + diphosphate</text>
        <dbReference type="Rhea" id="RHEA:21248"/>
        <dbReference type="Rhea" id="RHEA-COMP:14527"/>
        <dbReference type="Rhea" id="RHEA-COMP:17342"/>
        <dbReference type="ChEBI" id="CHEBI:33019"/>
        <dbReference type="ChEBI" id="CHEBI:61557"/>
        <dbReference type="ChEBI" id="CHEBI:140395"/>
        <dbReference type="EC" id="2.7.7.48"/>
    </reaction>
</comment>
<evidence type="ECO:0000256" key="2">
    <source>
        <dbReference type="ARBA" id="ARBA00022484"/>
    </source>
</evidence>
<protein>
    <recommendedName>
        <fullName evidence="1 7">RNA-directed RNA polymerase</fullName>
        <ecNumber evidence="1 7">2.7.7.48</ecNumber>
    </recommendedName>
</protein>
<keyword evidence="4 7" id="KW-0548">Nucleotidyltransferase</keyword>
<dbReference type="Pfam" id="PF00998">
    <property type="entry name" value="RdRP_3"/>
    <property type="match status" value="1"/>
</dbReference>
<evidence type="ECO:0000313" key="9">
    <source>
        <dbReference type="EMBL" id="QTJ63580.1"/>
    </source>
</evidence>
<evidence type="ECO:0000256" key="3">
    <source>
        <dbReference type="ARBA" id="ARBA00022679"/>
    </source>
</evidence>
<sequence length="464" mass="53871">MGVVRPRSGLRYLPSLLSPNDYFYYPPGAITTLAAYTNRHSATILTEYDPACIKGLYKYLRKFVVHPVPYTRREYCDSIVDSGKRKYYNDYAAALEDGSSRVRHHITAFTKVEKVGTNKYKAPRLIQARHVTFNIDYGKYIKRLETVVTKQGKYRHRFGKGNYDQIARNFAKCAGRFKYTTEVDHSVFDAHVTVEMLELTHKFYKACYPRAGELHRLFKRTINNNVRTFNGERWRVRGTRMSGDVDTSLGNSLINYALLSGILHECGVHVFDIIVNGDDSVIFSNVPIPTEKFIKIAKKYNMESKAQPSTDNIHTTEFCRTKYVIKPDGTPTMFYNPERAIKIFGMHYRHTEDDDSFLFQTAYANSIMQSNTMIGQYWFQLSEFIASSRDVKTKDLSYLTRDETIRLHEFGPAQEWNEFTQSMYMAWGDEIIYFLNNIHKLLCNGTTPLRFIIDHMAKTITYQS</sequence>
<dbReference type="InterPro" id="IPR007094">
    <property type="entry name" value="RNA-dir_pol_PSvirus"/>
</dbReference>
<dbReference type="GO" id="GO:0039694">
    <property type="term" value="P:viral RNA genome replication"/>
    <property type="evidence" value="ECO:0007669"/>
    <property type="project" value="InterPro"/>
</dbReference>
<dbReference type="PROSITE" id="PS50507">
    <property type="entry name" value="RDRP_SSRNA_POS"/>
    <property type="match status" value="1"/>
</dbReference>
<dbReference type="InterPro" id="IPR043502">
    <property type="entry name" value="DNA/RNA_pol_sf"/>
</dbReference>
<dbReference type="InterPro" id="IPR043128">
    <property type="entry name" value="Rev_trsase/Diguanyl_cyclase"/>
</dbReference>
<organism evidence="9">
    <name type="scientific">Dipteran tombus-related virus</name>
    <dbReference type="NCBI Taxonomy" id="2822553"/>
    <lineage>
        <taxon>Viruses</taxon>
        <taxon>Riboviria</taxon>
        <taxon>Orthornavirae</taxon>
        <taxon>Kitrinoviricota</taxon>
        <taxon>Tolucaviricetes</taxon>
        <taxon>Tolivirales</taxon>
        <taxon>Tombusviridae</taxon>
    </lineage>
</organism>
<evidence type="ECO:0000256" key="6">
    <source>
        <dbReference type="ARBA" id="ARBA00022953"/>
    </source>
</evidence>
<evidence type="ECO:0000256" key="7">
    <source>
        <dbReference type="RuleBase" id="RU363062"/>
    </source>
</evidence>
<dbReference type="GO" id="GO:0003968">
    <property type="term" value="F:RNA-directed RNA polymerase activity"/>
    <property type="evidence" value="ECO:0007669"/>
    <property type="project" value="UniProtKB-KW"/>
</dbReference>
<keyword evidence="3 7" id="KW-0808">Transferase</keyword>
<proteinExistence type="predicted"/>
<keyword evidence="6 7" id="KW-0693">Viral RNA replication</keyword>
<reference evidence="9" key="1">
    <citation type="submission" date="2020-11" db="EMBL/GenBank/DDBJ databases">
        <authorList>
            <person name="Paraskevopoulou S."/>
            <person name="Kaefer S."/>
            <person name="Zirkel F."/>
            <person name="Donath A."/>
            <person name="Petersen M."/>
            <person name="Liu S."/>
            <person name="Zhou X."/>
            <person name="Drosten C."/>
            <person name="Misof B."/>
            <person name="Junglen S."/>
        </authorList>
    </citation>
    <scope>NUCLEOTIDE SEQUENCE</scope>
    <source>
        <strain evidence="9">OKIAV376</strain>
    </source>
</reference>
<dbReference type="GO" id="GO:0003723">
    <property type="term" value="F:RNA binding"/>
    <property type="evidence" value="ECO:0007669"/>
    <property type="project" value="InterPro"/>
</dbReference>
<dbReference type="SUPFAM" id="SSF56672">
    <property type="entry name" value="DNA/RNA polymerases"/>
    <property type="match status" value="1"/>
</dbReference>
<dbReference type="InterPro" id="IPR002166">
    <property type="entry name" value="RNA_pol_HCV"/>
</dbReference>
<feature type="domain" description="RdRp catalytic" evidence="8">
    <location>
        <begin position="178"/>
        <end position="292"/>
    </location>
</feature>
<evidence type="ECO:0000256" key="5">
    <source>
        <dbReference type="ARBA" id="ARBA00022741"/>
    </source>
</evidence>
<dbReference type="Gene3D" id="3.30.70.270">
    <property type="match status" value="1"/>
</dbReference>